<evidence type="ECO:0000313" key="1">
    <source>
        <dbReference type="EMBL" id="GAA0554617.1"/>
    </source>
</evidence>
<evidence type="ECO:0000313" key="2">
    <source>
        <dbReference type="Proteomes" id="UP001501576"/>
    </source>
</evidence>
<organism evidence="1 2">
    <name type="scientific">Streptomyces mordarskii</name>
    <dbReference type="NCBI Taxonomy" id="1226758"/>
    <lineage>
        <taxon>Bacteria</taxon>
        <taxon>Bacillati</taxon>
        <taxon>Actinomycetota</taxon>
        <taxon>Actinomycetes</taxon>
        <taxon>Kitasatosporales</taxon>
        <taxon>Streptomycetaceae</taxon>
        <taxon>Streptomyces</taxon>
    </lineage>
</organism>
<comment type="caution">
    <text evidence="1">The sequence shown here is derived from an EMBL/GenBank/DDBJ whole genome shotgun (WGS) entry which is preliminary data.</text>
</comment>
<proteinExistence type="predicted"/>
<accession>A0ABP3NVN4</accession>
<dbReference type="RefSeq" id="WP_346160855.1">
    <property type="nucleotide sequence ID" value="NZ_BAAABZ010000071.1"/>
</dbReference>
<reference evidence="2" key="1">
    <citation type="journal article" date="2019" name="Int. J. Syst. Evol. Microbiol.">
        <title>The Global Catalogue of Microorganisms (GCM) 10K type strain sequencing project: providing services to taxonomists for standard genome sequencing and annotation.</title>
        <authorList>
            <consortium name="The Broad Institute Genomics Platform"/>
            <consortium name="The Broad Institute Genome Sequencing Center for Infectious Disease"/>
            <person name="Wu L."/>
            <person name="Ma J."/>
        </authorList>
    </citation>
    <scope>NUCLEOTIDE SEQUENCE [LARGE SCALE GENOMIC DNA]</scope>
    <source>
        <strain evidence="2">JCM 5052</strain>
    </source>
</reference>
<keyword evidence="2" id="KW-1185">Reference proteome</keyword>
<dbReference type="Proteomes" id="UP001501576">
    <property type="component" value="Unassembled WGS sequence"/>
</dbReference>
<sequence length="110" mass="12549">MNQPPNPVLTAREEAAARMLYEVEREHGQLIYGSPMPSWGDATEEGRRSKRWIVAKAGGSFEDFYAFMTLAERQAGIQVPSIHEDTERVRGHRMQYAIVQHFTQVEDVAD</sequence>
<name>A0ABP3NVN4_9ACTN</name>
<gene>
    <name evidence="1" type="ORF">GCM10010390_65900</name>
</gene>
<dbReference type="EMBL" id="BAAABZ010000071">
    <property type="protein sequence ID" value="GAA0554617.1"/>
    <property type="molecule type" value="Genomic_DNA"/>
</dbReference>
<protein>
    <submittedName>
        <fullName evidence="1">Uncharacterized protein</fullName>
    </submittedName>
</protein>